<name>A0A4Y2W009_ARAVE</name>
<gene>
    <name evidence="2" type="ORF">AVEN_250877_1</name>
</gene>
<dbReference type="Proteomes" id="UP000499080">
    <property type="component" value="Unassembled WGS sequence"/>
</dbReference>
<reference evidence="2 3" key="1">
    <citation type="journal article" date="2019" name="Sci. Rep.">
        <title>Orb-weaving spider Araneus ventricosus genome elucidates the spidroin gene catalogue.</title>
        <authorList>
            <person name="Kono N."/>
            <person name="Nakamura H."/>
            <person name="Ohtoshi R."/>
            <person name="Moran D.A.P."/>
            <person name="Shinohara A."/>
            <person name="Yoshida Y."/>
            <person name="Fujiwara M."/>
            <person name="Mori M."/>
            <person name="Tomita M."/>
            <person name="Arakawa K."/>
        </authorList>
    </citation>
    <scope>NUCLEOTIDE SEQUENCE [LARGE SCALE GENOMIC DNA]</scope>
</reference>
<sequence>MSGHCVPTLDRKKRYTDPGDPYQLMFKGPTCHRTSWQPGQSATDPDGTIVFEMNRASLRRRVDPRTTFHKSENESFRNRLH</sequence>
<feature type="region of interest" description="Disordered" evidence="1">
    <location>
        <begin position="62"/>
        <end position="81"/>
    </location>
</feature>
<comment type="caution">
    <text evidence="2">The sequence shown here is derived from an EMBL/GenBank/DDBJ whole genome shotgun (WGS) entry which is preliminary data.</text>
</comment>
<dbReference type="EMBL" id="BGPR01053927">
    <property type="protein sequence ID" value="GBO30719.1"/>
    <property type="molecule type" value="Genomic_DNA"/>
</dbReference>
<organism evidence="2 3">
    <name type="scientific">Araneus ventricosus</name>
    <name type="common">Orbweaver spider</name>
    <name type="synonym">Epeira ventricosa</name>
    <dbReference type="NCBI Taxonomy" id="182803"/>
    <lineage>
        <taxon>Eukaryota</taxon>
        <taxon>Metazoa</taxon>
        <taxon>Ecdysozoa</taxon>
        <taxon>Arthropoda</taxon>
        <taxon>Chelicerata</taxon>
        <taxon>Arachnida</taxon>
        <taxon>Araneae</taxon>
        <taxon>Araneomorphae</taxon>
        <taxon>Entelegynae</taxon>
        <taxon>Araneoidea</taxon>
        <taxon>Araneidae</taxon>
        <taxon>Araneus</taxon>
    </lineage>
</organism>
<evidence type="ECO:0000256" key="1">
    <source>
        <dbReference type="SAM" id="MobiDB-lite"/>
    </source>
</evidence>
<accession>A0A4Y2W009</accession>
<protein>
    <submittedName>
        <fullName evidence="2">Uncharacterized protein</fullName>
    </submittedName>
</protein>
<evidence type="ECO:0000313" key="2">
    <source>
        <dbReference type="EMBL" id="GBO30719.1"/>
    </source>
</evidence>
<feature type="region of interest" description="Disordered" evidence="1">
    <location>
        <begin position="1"/>
        <end position="21"/>
    </location>
</feature>
<dbReference type="AlphaFoldDB" id="A0A4Y2W009"/>
<evidence type="ECO:0000313" key="3">
    <source>
        <dbReference type="Proteomes" id="UP000499080"/>
    </source>
</evidence>
<keyword evidence="3" id="KW-1185">Reference proteome</keyword>
<proteinExistence type="predicted"/>